<dbReference type="AlphaFoldDB" id="A0A098LLV1"/>
<keyword evidence="4 6" id="KW-1133">Transmembrane helix</keyword>
<accession>A0A098LLV1</accession>
<dbReference type="Proteomes" id="UP000030185">
    <property type="component" value="Unassembled WGS sequence"/>
</dbReference>
<proteinExistence type="predicted"/>
<sequence>MIDIIWHLLIGVVVSFAGSIPLGTINLGVVQTTVSVNLKAGLYFALGATLIELIYSTIAIKLIGVLMTQTHLDSIIRMVSVPVFLLVAVYYLKKEEKEGESRELRKGRSFLNGIFLGVINPLQIPFWVFWGSIFMSNNWISKDDFLLNVFIGGICIGTILVLTLIAFLSHSIAAKVNLKSQFVNKLIGYVLIVLGVYQLFDLLYKFI</sequence>
<dbReference type="PANTHER" id="PTHR30086:SF20">
    <property type="entry name" value="ARGININE EXPORTER PROTEIN ARGO-RELATED"/>
    <property type="match status" value="1"/>
</dbReference>
<dbReference type="PANTHER" id="PTHR30086">
    <property type="entry name" value="ARGININE EXPORTER PROTEIN ARGO"/>
    <property type="match status" value="1"/>
</dbReference>
<dbReference type="GO" id="GO:0005886">
    <property type="term" value="C:plasma membrane"/>
    <property type="evidence" value="ECO:0007669"/>
    <property type="project" value="UniProtKB-SubCell"/>
</dbReference>
<evidence type="ECO:0000313" key="7">
    <source>
        <dbReference type="EMBL" id="GAL87128.1"/>
    </source>
</evidence>
<name>A0A098LLV1_9BACT</name>
<comment type="caution">
    <text evidence="7">The sequence shown here is derived from an EMBL/GenBank/DDBJ whole genome shotgun (WGS) entry which is preliminary data.</text>
</comment>
<keyword evidence="8" id="KW-1185">Reference proteome</keyword>
<dbReference type="STRING" id="153721.MYP_4358"/>
<feature type="transmembrane region" description="Helical" evidence="6">
    <location>
        <begin position="145"/>
        <end position="170"/>
    </location>
</feature>
<dbReference type="Pfam" id="PF01810">
    <property type="entry name" value="LysE"/>
    <property type="match status" value="1"/>
</dbReference>
<evidence type="ECO:0000313" key="8">
    <source>
        <dbReference type="Proteomes" id="UP000030185"/>
    </source>
</evidence>
<dbReference type="RefSeq" id="WP_045467989.1">
    <property type="nucleotide sequence ID" value="NZ_BBLT01000011.1"/>
</dbReference>
<feature type="transmembrane region" description="Helical" evidence="6">
    <location>
        <begin position="6"/>
        <end position="30"/>
    </location>
</feature>
<evidence type="ECO:0000256" key="1">
    <source>
        <dbReference type="ARBA" id="ARBA00004651"/>
    </source>
</evidence>
<evidence type="ECO:0000256" key="4">
    <source>
        <dbReference type="ARBA" id="ARBA00022989"/>
    </source>
</evidence>
<evidence type="ECO:0000256" key="2">
    <source>
        <dbReference type="ARBA" id="ARBA00022475"/>
    </source>
</evidence>
<gene>
    <name evidence="7" type="ORF">MYP_4358</name>
</gene>
<evidence type="ECO:0000256" key="6">
    <source>
        <dbReference type="SAM" id="Phobius"/>
    </source>
</evidence>
<organism evidence="7 8">
    <name type="scientific">Sporocytophaga myxococcoides</name>
    <dbReference type="NCBI Taxonomy" id="153721"/>
    <lineage>
        <taxon>Bacteria</taxon>
        <taxon>Pseudomonadati</taxon>
        <taxon>Bacteroidota</taxon>
        <taxon>Cytophagia</taxon>
        <taxon>Cytophagales</taxon>
        <taxon>Cytophagaceae</taxon>
        <taxon>Sporocytophaga</taxon>
    </lineage>
</organism>
<dbReference type="eggNOG" id="COG1280">
    <property type="taxonomic scope" value="Bacteria"/>
</dbReference>
<feature type="transmembrane region" description="Helical" evidence="6">
    <location>
        <begin position="75"/>
        <end position="92"/>
    </location>
</feature>
<comment type="subcellular location">
    <subcellularLocation>
        <location evidence="1">Cell membrane</location>
        <topology evidence="1">Multi-pass membrane protein</topology>
    </subcellularLocation>
</comment>
<protein>
    <recommendedName>
        <fullName evidence="9">Lysine transporter LysE</fullName>
    </recommendedName>
</protein>
<dbReference type="InterPro" id="IPR001123">
    <property type="entry name" value="LeuE-type"/>
</dbReference>
<feature type="transmembrane region" description="Helical" evidence="6">
    <location>
        <begin position="42"/>
        <end position="63"/>
    </location>
</feature>
<evidence type="ECO:0000256" key="3">
    <source>
        <dbReference type="ARBA" id="ARBA00022692"/>
    </source>
</evidence>
<dbReference type="EMBL" id="BBLT01000011">
    <property type="protein sequence ID" value="GAL87128.1"/>
    <property type="molecule type" value="Genomic_DNA"/>
</dbReference>
<keyword evidence="2" id="KW-1003">Cell membrane</keyword>
<keyword evidence="3 6" id="KW-0812">Transmembrane</keyword>
<evidence type="ECO:0000256" key="5">
    <source>
        <dbReference type="ARBA" id="ARBA00023136"/>
    </source>
</evidence>
<dbReference type="GO" id="GO:0015171">
    <property type="term" value="F:amino acid transmembrane transporter activity"/>
    <property type="evidence" value="ECO:0007669"/>
    <property type="project" value="TreeGrafter"/>
</dbReference>
<feature type="transmembrane region" description="Helical" evidence="6">
    <location>
        <begin position="113"/>
        <end position="133"/>
    </location>
</feature>
<dbReference type="OrthoDB" id="9342487at2"/>
<feature type="transmembrane region" description="Helical" evidence="6">
    <location>
        <begin position="182"/>
        <end position="200"/>
    </location>
</feature>
<keyword evidence="5 6" id="KW-0472">Membrane</keyword>
<evidence type="ECO:0008006" key="9">
    <source>
        <dbReference type="Google" id="ProtNLM"/>
    </source>
</evidence>
<reference evidence="7 8" key="1">
    <citation type="submission" date="2014-09" db="EMBL/GenBank/DDBJ databases">
        <title>Sporocytophaga myxococcoides PG-01 genome sequencing.</title>
        <authorList>
            <person name="Liu L."/>
            <person name="Gao P.J."/>
            <person name="Chen G.J."/>
            <person name="Wang L.S."/>
        </authorList>
    </citation>
    <scope>NUCLEOTIDE SEQUENCE [LARGE SCALE GENOMIC DNA]</scope>
    <source>
        <strain evidence="7 8">PG-01</strain>
    </source>
</reference>